<feature type="compositionally biased region" description="Gly residues" evidence="8">
    <location>
        <begin position="840"/>
        <end position="849"/>
    </location>
</feature>
<keyword evidence="6 7" id="KW-0998">Cell outer membrane</keyword>
<evidence type="ECO:0000256" key="4">
    <source>
        <dbReference type="ARBA" id="ARBA00022692"/>
    </source>
</evidence>
<feature type="region of interest" description="Disordered" evidence="8">
    <location>
        <begin position="820"/>
        <end position="849"/>
    </location>
</feature>
<sequence>MKKILLLTLLSCATTASTWAQNNQPNTPRPQASAPAPSAASAAPQLAPQGTGKIAGVVLDSATSKPVEFATIALVNTTTGKTVDGTITDDRGRFSLNRIPNGTYKLNISFVGYETKEVKNLSLSAGNNELNLRIDLAPAQTRLQEVTVVGEKPLIEDKVDRLVYNAEKDITNTGGTAADVMQKVPSVSLDQDGNIQMRGSGNVRVLINGKPSTMMAGSVADALKQIPADVIKSVEVITSPSAKYDAEGTAGIINIITKKNGLQGVTGGVTLTGGTRASSGNANVSARKGKIGVNVMAGTHLFYNRGEINLNQVNYAGSLNEVRSTSTQTGTNKANGQFGFGQLGVEYDINDNNSLAAGIRMNSGQFKMRANQQSVSTGTFADESLLGMKNENERLSMDVNFDYTLRFKKPQQELTFLSLYSQTDQDNTVNNGFFSKNGAPRSLQRNTNDGLNQELTFQLDYAHPMPKNTLLEIGAKGILRDVSSDARYHTQNFQENRNYDSLNIFSYRQDVIASYLSYGFNLGKKTQLKFGARYEYTEVAGDFLKDEQNFTADYDNFIPNITLAYDLKQNHKLRASFTQRIQRPQLFFLNPYRQQQGRNVIVYGNPELDAELTDAYELNYSTFFKTTSLNVSAYMRVTDNAIESVSSSERGIDPGTNEEIDITSITFANIAKNKTYGMSFSGSTKPIPAWNINGNVNLYYVDLQSPTLANSGFMYNINVSSGYTFGKGISAQFSGGFNAPRVSLQGKFSSFSYHNLAIRKELFDKKGALSLGMDNPFREALTFDNSQYGRRPGNLFDLSTEVTQYNRGFRLTFEYRFGKLEQNRPPRRKKSIRNDDAKQGDGGGAGGVQ</sequence>
<keyword evidence="4 7" id="KW-0812">Transmembrane</keyword>
<name>A0ABW2DNA8_9BACT</name>
<dbReference type="Gene3D" id="2.170.130.10">
    <property type="entry name" value="TonB-dependent receptor, plug domain"/>
    <property type="match status" value="1"/>
</dbReference>
<keyword evidence="9" id="KW-0732">Signal</keyword>
<feature type="domain" description="Outer membrane protein beta-barrel" evidence="10">
    <location>
        <begin position="406"/>
        <end position="815"/>
    </location>
</feature>
<dbReference type="Pfam" id="PF13715">
    <property type="entry name" value="CarbopepD_reg_2"/>
    <property type="match status" value="1"/>
</dbReference>
<keyword evidence="12" id="KW-1185">Reference proteome</keyword>
<dbReference type="InterPro" id="IPR008969">
    <property type="entry name" value="CarboxyPept-like_regulatory"/>
</dbReference>
<dbReference type="InterPro" id="IPR036942">
    <property type="entry name" value="Beta-barrel_TonB_sf"/>
</dbReference>
<evidence type="ECO:0000256" key="1">
    <source>
        <dbReference type="ARBA" id="ARBA00004571"/>
    </source>
</evidence>
<dbReference type="EMBL" id="JBHSYQ010000006">
    <property type="protein sequence ID" value="MFC6998548.1"/>
    <property type="molecule type" value="Genomic_DNA"/>
</dbReference>
<dbReference type="SUPFAM" id="SSF49464">
    <property type="entry name" value="Carboxypeptidase regulatory domain-like"/>
    <property type="match status" value="1"/>
</dbReference>
<evidence type="ECO:0000256" key="6">
    <source>
        <dbReference type="ARBA" id="ARBA00023237"/>
    </source>
</evidence>
<evidence type="ECO:0000259" key="10">
    <source>
        <dbReference type="Pfam" id="PF14905"/>
    </source>
</evidence>
<evidence type="ECO:0000256" key="8">
    <source>
        <dbReference type="SAM" id="MobiDB-lite"/>
    </source>
</evidence>
<keyword evidence="3 7" id="KW-1134">Transmembrane beta strand</keyword>
<protein>
    <submittedName>
        <fullName evidence="11">TonB-dependent receptor domain-containing protein</fullName>
    </submittedName>
</protein>
<evidence type="ECO:0000313" key="11">
    <source>
        <dbReference type="EMBL" id="MFC6998548.1"/>
    </source>
</evidence>
<accession>A0ABW2DNA8</accession>
<comment type="similarity">
    <text evidence="7">Belongs to the TonB-dependent receptor family.</text>
</comment>
<proteinExistence type="inferred from homology"/>
<dbReference type="Proteomes" id="UP001596405">
    <property type="component" value="Unassembled WGS sequence"/>
</dbReference>
<keyword evidence="5 7" id="KW-0472">Membrane</keyword>
<dbReference type="Gene3D" id="2.40.170.20">
    <property type="entry name" value="TonB-dependent receptor, beta-barrel domain"/>
    <property type="match status" value="1"/>
</dbReference>
<organism evidence="11 12">
    <name type="scientific">Rufibacter roseus</name>
    <dbReference type="NCBI Taxonomy" id="1567108"/>
    <lineage>
        <taxon>Bacteria</taxon>
        <taxon>Pseudomonadati</taxon>
        <taxon>Bacteroidota</taxon>
        <taxon>Cytophagia</taxon>
        <taxon>Cytophagales</taxon>
        <taxon>Hymenobacteraceae</taxon>
        <taxon>Rufibacter</taxon>
    </lineage>
</organism>
<dbReference type="Pfam" id="PF14905">
    <property type="entry name" value="OMP_b-brl_3"/>
    <property type="match status" value="1"/>
</dbReference>
<feature type="signal peptide" evidence="9">
    <location>
        <begin position="1"/>
        <end position="20"/>
    </location>
</feature>
<dbReference type="InterPro" id="IPR039426">
    <property type="entry name" value="TonB-dep_rcpt-like"/>
</dbReference>
<dbReference type="PANTHER" id="PTHR40980">
    <property type="entry name" value="PLUG DOMAIN-CONTAINING PROTEIN"/>
    <property type="match status" value="1"/>
</dbReference>
<keyword evidence="11" id="KW-0675">Receptor</keyword>
<dbReference type="PANTHER" id="PTHR40980:SF4">
    <property type="entry name" value="TONB-DEPENDENT RECEPTOR-LIKE BETA-BARREL DOMAIN-CONTAINING PROTEIN"/>
    <property type="match status" value="1"/>
</dbReference>
<feature type="compositionally biased region" description="Low complexity" evidence="8">
    <location>
        <begin position="30"/>
        <end position="46"/>
    </location>
</feature>
<dbReference type="SUPFAM" id="SSF56935">
    <property type="entry name" value="Porins"/>
    <property type="match status" value="1"/>
</dbReference>
<gene>
    <name evidence="11" type="ORF">ACFQHR_12995</name>
</gene>
<evidence type="ECO:0000256" key="9">
    <source>
        <dbReference type="SAM" id="SignalP"/>
    </source>
</evidence>
<evidence type="ECO:0000256" key="7">
    <source>
        <dbReference type="PROSITE-ProRule" id="PRU01360"/>
    </source>
</evidence>
<dbReference type="InterPro" id="IPR037066">
    <property type="entry name" value="Plug_dom_sf"/>
</dbReference>
<dbReference type="PROSITE" id="PS52016">
    <property type="entry name" value="TONB_DEPENDENT_REC_3"/>
    <property type="match status" value="1"/>
</dbReference>
<evidence type="ECO:0000313" key="12">
    <source>
        <dbReference type="Proteomes" id="UP001596405"/>
    </source>
</evidence>
<reference evidence="12" key="1">
    <citation type="journal article" date="2019" name="Int. J. Syst. Evol. Microbiol.">
        <title>The Global Catalogue of Microorganisms (GCM) 10K type strain sequencing project: providing services to taxonomists for standard genome sequencing and annotation.</title>
        <authorList>
            <consortium name="The Broad Institute Genomics Platform"/>
            <consortium name="The Broad Institute Genome Sequencing Center for Infectious Disease"/>
            <person name="Wu L."/>
            <person name="Ma J."/>
        </authorList>
    </citation>
    <scope>NUCLEOTIDE SEQUENCE [LARGE SCALE GENOMIC DNA]</scope>
    <source>
        <strain evidence="12">CGMCC 4.7393</strain>
    </source>
</reference>
<dbReference type="InterPro" id="IPR041700">
    <property type="entry name" value="OMP_b-brl_3"/>
</dbReference>
<dbReference type="Gene3D" id="2.60.40.1120">
    <property type="entry name" value="Carboxypeptidase-like, regulatory domain"/>
    <property type="match status" value="1"/>
</dbReference>
<evidence type="ECO:0000256" key="3">
    <source>
        <dbReference type="ARBA" id="ARBA00022452"/>
    </source>
</evidence>
<keyword evidence="2 7" id="KW-0813">Transport</keyword>
<feature type="chain" id="PRO_5047265383" evidence="9">
    <location>
        <begin position="21"/>
        <end position="849"/>
    </location>
</feature>
<dbReference type="RefSeq" id="WP_074988321.1">
    <property type="nucleotide sequence ID" value="NZ_JBHSYQ010000006.1"/>
</dbReference>
<comment type="caution">
    <text evidence="11">The sequence shown here is derived from an EMBL/GenBank/DDBJ whole genome shotgun (WGS) entry which is preliminary data.</text>
</comment>
<feature type="region of interest" description="Disordered" evidence="8">
    <location>
        <begin position="19"/>
        <end position="46"/>
    </location>
</feature>
<evidence type="ECO:0000256" key="5">
    <source>
        <dbReference type="ARBA" id="ARBA00023136"/>
    </source>
</evidence>
<evidence type="ECO:0000256" key="2">
    <source>
        <dbReference type="ARBA" id="ARBA00022448"/>
    </source>
</evidence>
<comment type="subcellular location">
    <subcellularLocation>
        <location evidence="1 7">Cell outer membrane</location>
        <topology evidence="1 7">Multi-pass membrane protein</topology>
    </subcellularLocation>
</comment>